<feature type="compositionally biased region" description="Polar residues" evidence="1">
    <location>
        <begin position="145"/>
        <end position="155"/>
    </location>
</feature>
<name>A0A1Y2HJM6_9FUNG</name>
<feature type="region of interest" description="Disordered" evidence="1">
    <location>
        <begin position="114"/>
        <end position="155"/>
    </location>
</feature>
<reference evidence="2 3" key="1">
    <citation type="submission" date="2016-07" db="EMBL/GenBank/DDBJ databases">
        <title>Pervasive Adenine N6-methylation of Active Genes in Fungi.</title>
        <authorList>
            <consortium name="DOE Joint Genome Institute"/>
            <person name="Mondo S.J."/>
            <person name="Dannebaum R.O."/>
            <person name="Kuo R.C."/>
            <person name="Labutti K."/>
            <person name="Haridas S."/>
            <person name="Kuo A."/>
            <person name="Salamov A."/>
            <person name="Ahrendt S.R."/>
            <person name="Lipzen A."/>
            <person name="Sullivan W."/>
            <person name="Andreopoulos W.B."/>
            <person name="Clum A."/>
            <person name="Lindquist E."/>
            <person name="Daum C."/>
            <person name="Ramamoorthy G.K."/>
            <person name="Gryganskyi A."/>
            <person name="Culley D."/>
            <person name="Magnuson J.K."/>
            <person name="James T.Y."/>
            <person name="O'Malley M.A."/>
            <person name="Stajich J.E."/>
            <person name="Spatafora J.W."/>
            <person name="Visel A."/>
            <person name="Grigoriev I.V."/>
        </authorList>
    </citation>
    <scope>NUCLEOTIDE SEQUENCE [LARGE SCALE GENOMIC DNA]</scope>
    <source>
        <strain evidence="2 3">PL171</strain>
    </source>
</reference>
<accession>A0A1Y2HJM6</accession>
<protein>
    <submittedName>
        <fullName evidence="2">Uncharacterized protein</fullName>
    </submittedName>
</protein>
<gene>
    <name evidence="2" type="ORF">BCR44DRAFT_1462047</name>
</gene>
<sequence>MDDSADADPVLAANARPRTNLATFREPPAVIDSLAFALSSHLGAIRPSPPATSATADQPAPGPTNALTGVHLTDVHNLFASHHMRSSPVAPEASNSVDSPSVVEIPRRAIYFDPLRRDRLPQQLHGTRRDSAQPLQPPEAPGSSAGATNGFSAEF</sequence>
<evidence type="ECO:0000313" key="3">
    <source>
        <dbReference type="Proteomes" id="UP000193411"/>
    </source>
</evidence>
<proteinExistence type="predicted"/>
<dbReference type="AlphaFoldDB" id="A0A1Y2HJM6"/>
<dbReference type="EMBL" id="MCFL01000031">
    <property type="protein sequence ID" value="ORZ34041.1"/>
    <property type="molecule type" value="Genomic_DNA"/>
</dbReference>
<comment type="caution">
    <text evidence="2">The sequence shown here is derived from an EMBL/GenBank/DDBJ whole genome shotgun (WGS) entry which is preliminary data.</text>
</comment>
<organism evidence="2 3">
    <name type="scientific">Catenaria anguillulae PL171</name>
    <dbReference type="NCBI Taxonomy" id="765915"/>
    <lineage>
        <taxon>Eukaryota</taxon>
        <taxon>Fungi</taxon>
        <taxon>Fungi incertae sedis</taxon>
        <taxon>Blastocladiomycota</taxon>
        <taxon>Blastocladiomycetes</taxon>
        <taxon>Blastocladiales</taxon>
        <taxon>Catenariaceae</taxon>
        <taxon>Catenaria</taxon>
    </lineage>
</organism>
<evidence type="ECO:0000313" key="2">
    <source>
        <dbReference type="EMBL" id="ORZ34041.1"/>
    </source>
</evidence>
<dbReference type="Proteomes" id="UP000193411">
    <property type="component" value="Unassembled WGS sequence"/>
</dbReference>
<evidence type="ECO:0000256" key="1">
    <source>
        <dbReference type="SAM" id="MobiDB-lite"/>
    </source>
</evidence>
<feature type="region of interest" description="Disordered" evidence="1">
    <location>
        <begin position="47"/>
        <end position="68"/>
    </location>
</feature>
<keyword evidence="3" id="KW-1185">Reference proteome</keyword>